<feature type="transmembrane region" description="Helical" evidence="16">
    <location>
        <begin position="309"/>
        <end position="327"/>
    </location>
</feature>
<dbReference type="Pfam" id="PF00001">
    <property type="entry name" value="7tm_1"/>
    <property type="match status" value="1"/>
</dbReference>
<dbReference type="SUPFAM" id="SSF81321">
    <property type="entry name" value="Family A G protein-coupled receptor-like"/>
    <property type="match status" value="1"/>
</dbReference>
<protein>
    <submittedName>
        <fullName evidence="18">Opsin-5</fullName>
    </submittedName>
</protein>
<dbReference type="PANTHER" id="PTHR24240">
    <property type="entry name" value="OPSIN"/>
    <property type="match status" value="1"/>
</dbReference>
<feature type="transmembrane region" description="Helical" evidence="16">
    <location>
        <begin position="215"/>
        <end position="235"/>
    </location>
</feature>
<name>A0AA47NPG1_MERPO</name>
<reference evidence="18" key="1">
    <citation type="journal article" date="2023" name="Front. Mar. Sci.">
        <title>A new Merluccius polli reference genome to investigate the effects of global change in West African waters.</title>
        <authorList>
            <person name="Mateo J.L."/>
            <person name="Blanco-Fernandez C."/>
            <person name="Garcia-Vazquez E."/>
            <person name="Machado-Schiaffino G."/>
        </authorList>
    </citation>
    <scope>NUCLEOTIDE SEQUENCE</scope>
    <source>
        <strain evidence="18">C29</strain>
        <tissue evidence="18">Fin</tissue>
    </source>
</reference>
<feature type="transmembrane region" description="Helical" evidence="16">
    <location>
        <begin position="255"/>
        <end position="288"/>
    </location>
</feature>
<dbReference type="InterPro" id="IPR027806">
    <property type="entry name" value="HARBI1_dom"/>
</dbReference>
<feature type="domain" description="G-protein coupled receptors family 1 profile" evidence="17">
    <location>
        <begin position="110"/>
        <end position="365"/>
    </location>
</feature>
<keyword evidence="9" id="KW-0157">Chromophore</keyword>
<evidence type="ECO:0000256" key="12">
    <source>
        <dbReference type="ARBA" id="ARBA00023157"/>
    </source>
</evidence>
<evidence type="ECO:0000313" key="18">
    <source>
        <dbReference type="EMBL" id="KAK0131752.1"/>
    </source>
</evidence>
<keyword evidence="4" id="KW-0716">Sensory transduction</keyword>
<dbReference type="Gene3D" id="1.20.1070.10">
    <property type="entry name" value="Rhodopsin 7-helix transmembrane proteins"/>
    <property type="match status" value="1"/>
</dbReference>
<evidence type="ECO:0000256" key="11">
    <source>
        <dbReference type="ARBA" id="ARBA00023136"/>
    </source>
</evidence>
<evidence type="ECO:0000256" key="3">
    <source>
        <dbReference type="ARBA" id="ARBA00022543"/>
    </source>
</evidence>
<feature type="transmembrane region" description="Helical" evidence="16">
    <location>
        <begin position="347"/>
        <end position="368"/>
    </location>
</feature>
<evidence type="ECO:0000256" key="5">
    <source>
        <dbReference type="ARBA" id="ARBA00022692"/>
    </source>
</evidence>
<dbReference type="GO" id="GO:0007601">
    <property type="term" value="P:visual perception"/>
    <property type="evidence" value="ECO:0007669"/>
    <property type="project" value="InterPro"/>
</dbReference>
<feature type="transmembrane region" description="Helical" evidence="16">
    <location>
        <begin position="167"/>
        <end position="194"/>
    </location>
</feature>
<evidence type="ECO:0000256" key="13">
    <source>
        <dbReference type="ARBA" id="ARBA00023170"/>
    </source>
</evidence>
<evidence type="ECO:0000256" key="1">
    <source>
        <dbReference type="ARBA" id="ARBA00001968"/>
    </source>
</evidence>
<dbReference type="FunFam" id="1.20.1070.10:FF:000219">
    <property type="entry name" value="Opsin 5-like 2"/>
    <property type="match status" value="1"/>
</dbReference>
<evidence type="ECO:0000313" key="19">
    <source>
        <dbReference type="Proteomes" id="UP001174136"/>
    </source>
</evidence>
<dbReference type="Proteomes" id="UP001174136">
    <property type="component" value="Unassembled WGS sequence"/>
</dbReference>
<dbReference type="PROSITE" id="PS00238">
    <property type="entry name" value="OPSIN"/>
    <property type="match status" value="1"/>
</dbReference>
<evidence type="ECO:0000256" key="4">
    <source>
        <dbReference type="ARBA" id="ARBA00022606"/>
    </source>
</evidence>
<dbReference type="EMBL" id="JAOPHQ010006364">
    <property type="protein sequence ID" value="KAK0131752.1"/>
    <property type="molecule type" value="Genomic_DNA"/>
</dbReference>
<dbReference type="PRINTS" id="PR00237">
    <property type="entry name" value="GPCRRHODOPSN"/>
</dbReference>
<dbReference type="Pfam" id="PF13359">
    <property type="entry name" value="DDE_Tnp_4"/>
    <property type="match status" value="1"/>
</dbReference>
<keyword evidence="11 16" id="KW-0472">Membrane</keyword>
<dbReference type="InterPro" id="IPR050125">
    <property type="entry name" value="GPCR_opsins"/>
</dbReference>
<evidence type="ECO:0000256" key="2">
    <source>
        <dbReference type="ARBA" id="ARBA00004141"/>
    </source>
</evidence>
<dbReference type="InterPro" id="IPR017452">
    <property type="entry name" value="GPCR_Rhodpsn_7TM"/>
</dbReference>
<keyword evidence="10" id="KW-0297">G-protein coupled receptor</keyword>
<dbReference type="AlphaFoldDB" id="A0AA47NPG1"/>
<keyword evidence="5 16" id="KW-0812">Transmembrane</keyword>
<keyword evidence="15" id="KW-0807">Transducer</keyword>
<dbReference type="GO" id="GO:0046872">
    <property type="term" value="F:metal ion binding"/>
    <property type="evidence" value="ECO:0007669"/>
    <property type="project" value="UniProtKB-KW"/>
</dbReference>
<dbReference type="PRINTS" id="PR01244">
    <property type="entry name" value="PEROPSIN"/>
</dbReference>
<accession>A0AA47NPG1</accession>
<dbReference type="GO" id="GO:0007602">
    <property type="term" value="P:phototransduction"/>
    <property type="evidence" value="ECO:0007669"/>
    <property type="project" value="UniProtKB-KW"/>
</dbReference>
<dbReference type="PROSITE" id="PS50262">
    <property type="entry name" value="G_PROTEIN_RECEP_F1_2"/>
    <property type="match status" value="1"/>
</dbReference>
<proteinExistence type="predicted"/>
<keyword evidence="8 16" id="KW-1133">Transmembrane helix</keyword>
<keyword evidence="13" id="KW-0675">Receptor</keyword>
<dbReference type="GO" id="GO:0016020">
    <property type="term" value="C:membrane"/>
    <property type="evidence" value="ECO:0007669"/>
    <property type="project" value="UniProtKB-SubCell"/>
</dbReference>
<comment type="subcellular location">
    <subcellularLocation>
        <location evidence="2">Membrane</location>
        <topology evidence="2">Multi-pass membrane protein</topology>
    </subcellularLocation>
</comment>
<organism evidence="18 19">
    <name type="scientific">Merluccius polli</name>
    <name type="common">Benguela hake</name>
    <name type="synonym">Merluccius cadenati</name>
    <dbReference type="NCBI Taxonomy" id="89951"/>
    <lineage>
        <taxon>Eukaryota</taxon>
        <taxon>Metazoa</taxon>
        <taxon>Chordata</taxon>
        <taxon>Craniata</taxon>
        <taxon>Vertebrata</taxon>
        <taxon>Euteleostomi</taxon>
        <taxon>Actinopterygii</taxon>
        <taxon>Neopterygii</taxon>
        <taxon>Teleostei</taxon>
        <taxon>Neoteleostei</taxon>
        <taxon>Acanthomorphata</taxon>
        <taxon>Zeiogadaria</taxon>
        <taxon>Gadariae</taxon>
        <taxon>Gadiformes</taxon>
        <taxon>Gadoidei</taxon>
        <taxon>Merlucciidae</taxon>
        <taxon>Merluccius</taxon>
    </lineage>
</organism>
<evidence type="ECO:0000256" key="9">
    <source>
        <dbReference type="ARBA" id="ARBA00022991"/>
    </source>
</evidence>
<comment type="cofactor">
    <cofactor evidence="1">
        <name>a divalent metal cation</name>
        <dbReference type="ChEBI" id="CHEBI:60240"/>
    </cofactor>
</comment>
<evidence type="ECO:0000256" key="16">
    <source>
        <dbReference type="SAM" id="Phobius"/>
    </source>
</evidence>
<dbReference type="GO" id="GO:0004930">
    <property type="term" value="F:G protein-coupled receptor activity"/>
    <property type="evidence" value="ECO:0007669"/>
    <property type="project" value="UniProtKB-KW"/>
</dbReference>
<keyword evidence="12" id="KW-1015">Disulfide bond</keyword>
<evidence type="ECO:0000259" key="17">
    <source>
        <dbReference type="PROSITE" id="PS50262"/>
    </source>
</evidence>
<evidence type="ECO:0000256" key="7">
    <source>
        <dbReference type="ARBA" id="ARBA00022925"/>
    </source>
</evidence>
<evidence type="ECO:0000256" key="8">
    <source>
        <dbReference type="ARBA" id="ARBA00022989"/>
    </source>
</evidence>
<keyword evidence="6" id="KW-0479">Metal-binding</keyword>
<keyword evidence="7" id="KW-0681">Retinal protein</keyword>
<dbReference type="InterPro" id="IPR027430">
    <property type="entry name" value="Retinal_BS"/>
</dbReference>
<sequence length="423" mass="47636">MKKAPGWRCAGWLASGLGRVVFQHFTTYNYHAGDSGYPLRSWLLTPFPNPQTQAQLNYNEMHARARVVVERSIGLFKSRWRCLDKSGGILLYTPEKVCAIIRASGLSIAGNMLVLVTSYRRSSSMKPPELLSVNLALTDLGAAVVTYPLAVVSAWNHRWLGGDATCIYYGLLGFFFGMASIMNLTVMAIVRLYISVNQQSTRERISWRTAKALCAWIWLYGLTWALFPIMGWGRYGPEPFGLSCSLAWVWMKEDGFTFIVYVFVLNLVLPFLVIVFCYSGISLKLYFAYRNSSIRGLQISNIDKLHHRLLIIAVLISAGFIICWLPYGMVSLWYVLVDGAVLPPEVTLLPCMFAKSSTVYNPIIYYTFNKSFKREVKHLGTLCTGACCAPAATDATDNRHYVARDQNGRCTVISNTRFWDTNC</sequence>
<keyword evidence="19" id="KW-1185">Reference proteome</keyword>
<dbReference type="GO" id="GO:0009881">
    <property type="term" value="F:photoreceptor activity"/>
    <property type="evidence" value="ECO:0007669"/>
    <property type="project" value="UniProtKB-KW"/>
</dbReference>
<gene>
    <name evidence="18" type="primary">OPN5_3</name>
    <name evidence="18" type="ORF">N1851_033462</name>
</gene>
<evidence type="ECO:0000256" key="10">
    <source>
        <dbReference type="ARBA" id="ARBA00023040"/>
    </source>
</evidence>
<keyword evidence="14" id="KW-0325">Glycoprotein</keyword>
<comment type="caution">
    <text evidence="18">The sequence shown here is derived from an EMBL/GenBank/DDBJ whole genome shotgun (WGS) entry which is preliminary data.</text>
</comment>
<feature type="transmembrane region" description="Helical" evidence="16">
    <location>
        <begin position="131"/>
        <end position="155"/>
    </location>
</feature>
<evidence type="ECO:0000256" key="15">
    <source>
        <dbReference type="ARBA" id="ARBA00023224"/>
    </source>
</evidence>
<evidence type="ECO:0000256" key="6">
    <source>
        <dbReference type="ARBA" id="ARBA00022723"/>
    </source>
</evidence>
<dbReference type="InterPro" id="IPR000276">
    <property type="entry name" value="GPCR_Rhodpsn"/>
</dbReference>
<evidence type="ECO:0000256" key="14">
    <source>
        <dbReference type="ARBA" id="ARBA00023180"/>
    </source>
</evidence>
<keyword evidence="3" id="KW-0600">Photoreceptor protein</keyword>
<dbReference type="InterPro" id="IPR002962">
    <property type="entry name" value="Peropsin"/>
</dbReference>